<dbReference type="Gene3D" id="2.60.40.4070">
    <property type="match status" value="1"/>
</dbReference>
<gene>
    <name evidence="2" type="ORF">METZ01_LOCUS224148</name>
</gene>
<accession>A0A382G9K8</accession>
<dbReference type="Pfam" id="PF18962">
    <property type="entry name" value="Por_Secre_tail"/>
    <property type="match status" value="1"/>
</dbReference>
<evidence type="ECO:0000259" key="1">
    <source>
        <dbReference type="Pfam" id="PF18962"/>
    </source>
</evidence>
<proteinExistence type="predicted"/>
<protein>
    <recommendedName>
        <fullName evidence="1">Secretion system C-terminal sorting domain-containing protein</fullName>
    </recommendedName>
</protein>
<dbReference type="InterPro" id="IPR026444">
    <property type="entry name" value="Secre_tail"/>
</dbReference>
<sequence>MSDFETAIWQSFSQDSVLVLGITAVSQGQINQFMEENGITYPILQDEQSSGGSGPGGFGGVTYDDYYIPNQGSPYPRDFIVDQNGVLAYANNEIDTEYMIYLIEDLLNSVVLTTSGPSILLNEIELLQLYPNPFNPNTTIRFGIGAESIYLTSLHIFDIGGRTVETLVNGKLEPGNHEIQWHAGQNPSGIYFARFQSGPNIQSKKLILLK</sequence>
<dbReference type="InterPro" id="IPR036249">
    <property type="entry name" value="Thioredoxin-like_sf"/>
</dbReference>
<name>A0A382G9K8_9ZZZZ</name>
<dbReference type="AlphaFoldDB" id="A0A382G9K8"/>
<dbReference type="EMBL" id="UINC01054043">
    <property type="protein sequence ID" value="SVB71294.1"/>
    <property type="molecule type" value="Genomic_DNA"/>
</dbReference>
<evidence type="ECO:0000313" key="2">
    <source>
        <dbReference type="EMBL" id="SVB71294.1"/>
    </source>
</evidence>
<dbReference type="Gene3D" id="3.40.30.10">
    <property type="entry name" value="Glutaredoxin"/>
    <property type="match status" value="1"/>
</dbReference>
<organism evidence="2">
    <name type="scientific">marine metagenome</name>
    <dbReference type="NCBI Taxonomy" id="408172"/>
    <lineage>
        <taxon>unclassified sequences</taxon>
        <taxon>metagenomes</taxon>
        <taxon>ecological metagenomes</taxon>
    </lineage>
</organism>
<dbReference type="SUPFAM" id="SSF52833">
    <property type="entry name" value="Thioredoxin-like"/>
    <property type="match status" value="1"/>
</dbReference>
<reference evidence="2" key="1">
    <citation type="submission" date="2018-05" db="EMBL/GenBank/DDBJ databases">
        <authorList>
            <person name="Lanie J.A."/>
            <person name="Ng W.-L."/>
            <person name="Kazmierczak K.M."/>
            <person name="Andrzejewski T.M."/>
            <person name="Davidsen T.M."/>
            <person name="Wayne K.J."/>
            <person name="Tettelin H."/>
            <person name="Glass J.I."/>
            <person name="Rusch D."/>
            <person name="Podicherti R."/>
            <person name="Tsui H.-C.T."/>
            <person name="Winkler M.E."/>
        </authorList>
    </citation>
    <scope>NUCLEOTIDE SEQUENCE</scope>
</reference>
<dbReference type="NCBIfam" id="TIGR04183">
    <property type="entry name" value="Por_Secre_tail"/>
    <property type="match status" value="1"/>
</dbReference>
<feature type="domain" description="Secretion system C-terminal sorting" evidence="1">
    <location>
        <begin position="129"/>
        <end position="207"/>
    </location>
</feature>